<name>A0A5C5RHN7_9ACTN</name>
<accession>A0A5C5RHN7</accession>
<protein>
    <submittedName>
        <fullName evidence="1">Uncharacterized protein</fullName>
    </submittedName>
</protein>
<reference evidence="1 2" key="1">
    <citation type="submission" date="2019-06" db="EMBL/GenBank/DDBJ databases">
        <title>Tsukamurella conjunctivitidis sp. nov., Tsukamurella assacharolytica sp. nov. and Tsukamurella sputae sp. nov. isolated from patients with conjunctivitis, bacteraemia (lymphoma) and respiratory infection (sputum) in Hong Kong.</title>
        <authorList>
            <person name="Teng J.L.L."/>
            <person name="Lee H.H."/>
            <person name="Fong J.Y.H."/>
            <person name="Fok K.M.N."/>
            <person name="Lau S.K.P."/>
            <person name="Woo P.C.Y."/>
        </authorList>
    </citation>
    <scope>NUCLEOTIDE SEQUENCE [LARGE SCALE GENOMIC DNA]</scope>
    <source>
        <strain evidence="1 2">HKU72</strain>
    </source>
</reference>
<proteinExistence type="predicted"/>
<dbReference type="Proteomes" id="UP000319375">
    <property type="component" value="Unassembled WGS sequence"/>
</dbReference>
<dbReference type="OrthoDB" id="3788054at2"/>
<organism evidence="1 2">
    <name type="scientific">Tsukamurella conjunctivitidis</name>
    <dbReference type="NCBI Taxonomy" id="2592068"/>
    <lineage>
        <taxon>Bacteria</taxon>
        <taxon>Bacillati</taxon>
        <taxon>Actinomycetota</taxon>
        <taxon>Actinomycetes</taxon>
        <taxon>Mycobacteriales</taxon>
        <taxon>Tsukamurellaceae</taxon>
        <taxon>Tsukamurella</taxon>
    </lineage>
</organism>
<sequence>MLEQLREAAPMIVRYDSQNHDENEPTLDVTEVDEDGIPHATFGAMRRFLYAWATNDPNGTWAPETLSEVPFGLHYEDENGENLWPADGRGAYRLTQWPWWIQP</sequence>
<evidence type="ECO:0000313" key="1">
    <source>
        <dbReference type="EMBL" id="TWS21721.1"/>
    </source>
</evidence>
<dbReference type="EMBL" id="VIGX01000190">
    <property type="protein sequence ID" value="TWS21721.1"/>
    <property type="molecule type" value="Genomic_DNA"/>
</dbReference>
<dbReference type="AlphaFoldDB" id="A0A5C5RHN7"/>
<evidence type="ECO:0000313" key="2">
    <source>
        <dbReference type="Proteomes" id="UP000319375"/>
    </source>
</evidence>
<keyword evidence="2" id="KW-1185">Reference proteome</keyword>
<gene>
    <name evidence="1" type="ORF">FK530_24990</name>
</gene>
<comment type="caution">
    <text evidence="1">The sequence shown here is derived from an EMBL/GenBank/DDBJ whole genome shotgun (WGS) entry which is preliminary data.</text>
</comment>